<comment type="caution">
    <text evidence="1">The sequence shown here is derived from an EMBL/GenBank/DDBJ whole genome shotgun (WGS) entry which is preliminary data.</text>
</comment>
<dbReference type="AlphaFoldDB" id="A0AA38IPA7"/>
<dbReference type="Proteomes" id="UP001168821">
    <property type="component" value="Unassembled WGS sequence"/>
</dbReference>
<dbReference type="EMBL" id="JALNTZ010000003">
    <property type="protein sequence ID" value="KAJ3657642.1"/>
    <property type="molecule type" value="Genomic_DNA"/>
</dbReference>
<organism evidence="1 2">
    <name type="scientific">Zophobas morio</name>
    <dbReference type="NCBI Taxonomy" id="2755281"/>
    <lineage>
        <taxon>Eukaryota</taxon>
        <taxon>Metazoa</taxon>
        <taxon>Ecdysozoa</taxon>
        <taxon>Arthropoda</taxon>
        <taxon>Hexapoda</taxon>
        <taxon>Insecta</taxon>
        <taxon>Pterygota</taxon>
        <taxon>Neoptera</taxon>
        <taxon>Endopterygota</taxon>
        <taxon>Coleoptera</taxon>
        <taxon>Polyphaga</taxon>
        <taxon>Cucujiformia</taxon>
        <taxon>Tenebrionidae</taxon>
        <taxon>Zophobas</taxon>
    </lineage>
</organism>
<evidence type="ECO:0000313" key="1">
    <source>
        <dbReference type="EMBL" id="KAJ3657642.1"/>
    </source>
</evidence>
<accession>A0AA38IPA7</accession>
<sequence length="125" mass="14286">MGASKSKECSCLRRRRRSTAYEEETSSSRSIEIEIQQNDRPLRTRARKTKSKCFSHMIPKKILCCLKKDDMSMTKIERSESFLPVVGAFHLLEHSELMSPVRLLLLIIFTSSVKPAAEKIKGQGK</sequence>
<evidence type="ECO:0000313" key="2">
    <source>
        <dbReference type="Proteomes" id="UP001168821"/>
    </source>
</evidence>
<protein>
    <submittedName>
        <fullName evidence="1">Uncharacterized protein</fullName>
    </submittedName>
</protein>
<reference evidence="1" key="1">
    <citation type="journal article" date="2023" name="G3 (Bethesda)">
        <title>Whole genome assemblies of Zophobas morio and Tenebrio molitor.</title>
        <authorList>
            <person name="Kaur S."/>
            <person name="Stinson S.A."/>
            <person name="diCenzo G.C."/>
        </authorList>
    </citation>
    <scope>NUCLEOTIDE SEQUENCE</scope>
    <source>
        <strain evidence="1">QUZm001</strain>
    </source>
</reference>
<name>A0AA38IPA7_9CUCU</name>
<proteinExistence type="predicted"/>
<gene>
    <name evidence="1" type="ORF">Zmor_009429</name>
</gene>
<keyword evidence="2" id="KW-1185">Reference proteome</keyword>